<gene>
    <name evidence="2" type="ORF">PPGU16_41670</name>
</gene>
<dbReference type="Proteomes" id="UP000510888">
    <property type="component" value="Chromosome 2"/>
</dbReference>
<evidence type="ECO:0000313" key="3">
    <source>
        <dbReference type="Proteomes" id="UP000510888"/>
    </source>
</evidence>
<proteinExistence type="predicted"/>
<reference evidence="2 3" key="1">
    <citation type="journal article" date="2020" name="Genes (Basel)">
        <title>Genomic Comparison of Insect Gut Symbionts from Divergent Burkholderia Subclades.</title>
        <authorList>
            <person name="Takeshita K."/>
            <person name="Kikuchi Y."/>
        </authorList>
    </citation>
    <scope>NUCLEOTIDE SEQUENCE [LARGE SCALE GENOMIC DNA]</scope>
    <source>
        <strain evidence="2 3">PGU16</strain>
    </source>
</reference>
<organism evidence="2 3">
    <name type="scientific">Paraburkholderia largidicola</name>
    <dbReference type="NCBI Taxonomy" id="3014751"/>
    <lineage>
        <taxon>Bacteria</taxon>
        <taxon>Pseudomonadati</taxon>
        <taxon>Pseudomonadota</taxon>
        <taxon>Betaproteobacteria</taxon>
        <taxon>Burkholderiales</taxon>
        <taxon>Burkholderiaceae</taxon>
        <taxon>Paraburkholderia</taxon>
    </lineage>
</organism>
<dbReference type="AlphaFoldDB" id="A0A7I8BSR5"/>
<dbReference type="KEGG" id="plad:PPGU16_41670"/>
<name>A0A7I8BSR5_9BURK</name>
<accession>A0A7I8BSR5</accession>
<keyword evidence="3" id="KW-1185">Reference proteome</keyword>
<dbReference type="EMBL" id="AP023175">
    <property type="protein sequence ID" value="BCF91100.1"/>
    <property type="molecule type" value="Genomic_DNA"/>
</dbReference>
<evidence type="ECO:0000313" key="2">
    <source>
        <dbReference type="EMBL" id="BCF91100.1"/>
    </source>
</evidence>
<feature type="region of interest" description="Disordered" evidence="1">
    <location>
        <begin position="1"/>
        <end position="53"/>
    </location>
</feature>
<feature type="compositionally biased region" description="Polar residues" evidence="1">
    <location>
        <begin position="39"/>
        <end position="48"/>
    </location>
</feature>
<protein>
    <submittedName>
        <fullName evidence="2">Uncharacterized protein</fullName>
    </submittedName>
</protein>
<sequence length="86" mass="9317">MPPRTGATLEARRQNADASAKQTANAKANRQRKGKPQMPAQSQEQENPNPIRAAQAPLDSLLLSPHPTVGLFPYRPPLYIAYTGGP</sequence>
<evidence type="ECO:0000256" key="1">
    <source>
        <dbReference type="SAM" id="MobiDB-lite"/>
    </source>
</evidence>
<feature type="compositionally biased region" description="Polar residues" evidence="1">
    <location>
        <begin position="16"/>
        <end position="28"/>
    </location>
</feature>